<dbReference type="Proteomes" id="UP000566711">
    <property type="component" value="Unassembled WGS sequence"/>
</dbReference>
<dbReference type="Gene3D" id="3.30.70.2390">
    <property type="match status" value="1"/>
</dbReference>
<protein>
    <submittedName>
        <fullName evidence="4">LytR C-terminal domain-containing protein</fullName>
    </submittedName>
</protein>
<proteinExistence type="predicted"/>
<evidence type="ECO:0000256" key="1">
    <source>
        <dbReference type="SAM" id="MobiDB-lite"/>
    </source>
</evidence>
<evidence type="ECO:0000313" key="5">
    <source>
        <dbReference type="Proteomes" id="UP000566711"/>
    </source>
</evidence>
<feature type="compositionally biased region" description="Pro residues" evidence="1">
    <location>
        <begin position="146"/>
        <end position="161"/>
    </location>
</feature>
<feature type="domain" description="LytR/CpsA/Psr regulator C-terminal" evidence="3">
    <location>
        <begin position="172"/>
        <end position="256"/>
    </location>
</feature>
<comment type="caution">
    <text evidence="4">The sequence shown here is derived from an EMBL/GenBank/DDBJ whole genome shotgun (WGS) entry which is preliminary data.</text>
</comment>
<keyword evidence="5" id="KW-1185">Reference proteome</keyword>
<dbReference type="InterPro" id="IPR011990">
    <property type="entry name" value="TPR-like_helical_dom_sf"/>
</dbReference>
<dbReference type="SUPFAM" id="SSF48452">
    <property type="entry name" value="TPR-like"/>
    <property type="match status" value="1"/>
</dbReference>
<dbReference type="Gene3D" id="1.25.40.10">
    <property type="entry name" value="Tetratricopeptide repeat domain"/>
    <property type="match status" value="1"/>
</dbReference>
<evidence type="ECO:0000259" key="3">
    <source>
        <dbReference type="Pfam" id="PF13399"/>
    </source>
</evidence>
<dbReference type="RefSeq" id="WP_182220680.1">
    <property type="nucleotide sequence ID" value="NZ_JACEZS010000033.1"/>
</dbReference>
<feature type="signal peptide" evidence="2">
    <location>
        <begin position="1"/>
        <end position="27"/>
    </location>
</feature>
<evidence type="ECO:0000256" key="2">
    <source>
        <dbReference type="SAM" id="SignalP"/>
    </source>
</evidence>
<evidence type="ECO:0000313" key="4">
    <source>
        <dbReference type="EMBL" id="MBA5608521.1"/>
    </source>
</evidence>
<organism evidence="4 5">
    <name type="scientific">Rugamonas fusca</name>
    <dbReference type="NCBI Taxonomy" id="2758568"/>
    <lineage>
        <taxon>Bacteria</taxon>
        <taxon>Pseudomonadati</taxon>
        <taxon>Pseudomonadota</taxon>
        <taxon>Betaproteobacteria</taxon>
        <taxon>Burkholderiales</taxon>
        <taxon>Oxalobacteraceae</taxon>
        <taxon>Telluria group</taxon>
        <taxon>Rugamonas</taxon>
    </lineage>
</organism>
<dbReference type="PROSITE" id="PS51257">
    <property type="entry name" value="PROKAR_LIPOPROTEIN"/>
    <property type="match status" value="1"/>
</dbReference>
<feature type="region of interest" description="Disordered" evidence="1">
    <location>
        <begin position="143"/>
        <end position="167"/>
    </location>
</feature>
<dbReference type="AlphaFoldDB" id="A0A7W2EMA9"/>
<reference evidence="4 5" key="1">
    <citation type="submission" date="2020-07" db="EMBL/GenBank/DDBJ databases">
        <title>Novel species isolated from subtropical streams in China.</title>
        <authorList>
            <person name="Lu H."/>
        </authorList>
    </citation>
    <scope>NUCLEOTIDE SEQUENCE [LARGE SCALE GENOMIC DNA]</scope>
    <source>
        <strain evidence="4 5">FT3S</strain>
    </source>
</reference>
<dbReference type="InterPro" id="IPR027381">
    <property type="entry name" value="LytR/CpsA/Psr_C"/>
</dbReference>
<accession>A0A7W2EMA9</accession>
<sequence length="269" mass="28276">MRTAIHFLSAACAGTALLACGSAGVVAPPPPAAYLQADEGEQAITALEKACVLDPLDPGHWEQLALALERQGQGARAALMRKQAQSLRTHDLGSDYALLAARRRELERGAPDGWAQTAPRPQALARIEVVAVGGAMVQLRRVPAQAAPPSPPSLPPSPSPAPASLAAGEPPVRLEISNGNGVTGMAAALARTMRGDGVRVVRLTNVRPFAVLVSRVEYQSDQRAAAQALASRLGMAVTAPREGQQRAQVRIVLGRDLLSPAVLRQRYLK</sequence>
<dbReference type="EMBL" id="JACEZS010000033">
    <property type="protein sequence ID" value="MBA5608521.1"/>
    <property type="molecule type" value="Genomic_DNA"/>
</dbReference>
<name>A0A7W2EMA9_9BURK</name>
<gene>
    <name evidence="4" type="ORF">H3H36_24550</name>
</gene>
<feature type="chain" id="PRO_5030583712" evidence="2">
    <location>
        <begin position="28"/>
        <end position="269"/>
    </location>
</feature>
<keyword evidence="2" id="KW-0732">Signal</keyword>
<dbReference type="Pfam" id="PF13399">
    <property type="entry name" value="LytR_C"/>
    <property type="match status" value="1"/>
</dbReference>